<dbReference type="InterPro" id="IPR016315">
    <property type="entry name" value="Protohaem_IX_farnesylTrfase_mt"/>
</dbReference>
<sequence length="336" mass="37764">MSFSTLSAENLSKNIKKSYFQHRKIQSYVPVPARPSISTFIELTKPRLTFLVVLSAMSSYALAPFPSASMSTLIFLTFGTTLCSSSANAFNMLIESAFDAQMSRTRSRPLVRGIISLPTVFSFVCITGFLGIFFLAWGVNGTTALLGITNIFLYAGVYTPLKRISIINTWVGAIVGALPPLMGWSASSNGDLFSHLGGWVLAGILYAWQFPHFNSLSWNIRQEYARAGYHMTCIINPSLNARVSLRYSLLCFLLCWALPVTGLVDSFYFFDSSVINMFMTVYAWKFYRHQNEKNARELFFASLIHLPCIFLLALIHKIVMIWPKKENKIQCKNSIP</sequence>
<evidence type="ECO:0000256" key="11">
    <source>
        <dbReference type="ARBA" id="ARBA00030253"/>
    </source>
</evidence>
<reference evidence="13 14" key="1">
    <citation type="journal article" date="2012" name="MBio">
        <title>De novo assembly of the Pneumocystis jirovecii genome from a single bronchoalveolar lavage fluid specimen from a patient.</title>
        <authorList>
            <person name="Cisse O.H."/>
            <person name="Pagni M."/>
            <person name="Hauser P.M."/>
        </authorList>
    </citation>
    <scope>NUCLEOTIDE SEQUENCE [LARGE SCALE GENOMIC DNA]</scope>
    <source>
        <strain evidence="13 14">SE8</strain>
    </source>
</reference>
<feature type="transmembrane region" description="Helical" evidence="12">
    <location>
        <begin position="73"/>
        <end position="94"/>
    </location>
</feature>
<evidence type="ECO:0000256" key="2">
    <source>
        <dbReference type="ARBA" id="ARBA00005985"/>
    </source>
</evidence>
<feature type="transmembrane region" description="Helical" evidence="12">
    <location>
        <begin position="168"/>
        <end position="186"/>
    </location>
</feature>
<keyword evidence="7 12" id="KW-1133">Transmembrane helix</keyword>
<dbReference type="InterPro" id="IPR044878">
    <property type="entry name" value="UbiA_sf"/>
</dbReference>
<dbReference type="AlphaFoldDB" id="L0PD44"/>
<dbReference type="Proteomes" id="UP000010422">
    <property type="component" value="Unassembled WGS sequence"/>
</dbReference>
<dbReference type="InParanoid" id="L0PD44"/>
<dbReference type="FunFam" id="1.10.357.140:FF:000004">
    <property type="entry name" value="Protoheme IX farnesyltransferase, mitochondrial"/>
    <property type="match status" value="1"/>
</dbReference>
<dbReference type="Gene3D" id="1.10.357.140">
    <property type="entry name" value="UbiA prenyltransferase"/>
    <property type="match status" value="1"/>
</dbReference>
<evidence type="ECO:0000256" key="9">
    <source>
        <dbReference type="ARBA" id="ARBA00023133"/>
    </source>
</evidence>
<evidence type="ECO:0000256" key="3">
    <source>
        <dbReference type="ARBA" id="ARBA00016335"/>
    </source>
</evidence>
<keyword evidence="8" id="KW-0496">Mitochondrion</keyword>
<evidence type="ECO:0000256" key="10">
    <source>
        <dbReference type="ARBA" id="ARBA00023136"/>
    </source>
</evidence>
<name>L0PD44_PNEJI</name>
<feature type="transmembrane region" description="Helical" evidence="12">
    <location>
        <begin position="143"/>
        <end position="161"/>
    </location>
</feature>
<dbReference type="GO" id="GO:0008495">
    <property type="term" value="F:protoheme IX farnesyltransferase activity"/>
    <property type="evidence" value="ECO:0007669"/>
    <property type="project" value="InterPro"/>
</dbReference>
<evidence type="ECO:0000313" key="14">
    <source>
        <dbReference type="Proteomes" id="UP000010422"/>
    </source>
</evidence>
<feature type="transmembrane region" description="Helical" evidence="12">
    <location>
        <begin position="244"/>
        <end position="261"/>
    </location>
</feature>
<dbReference type="EMBL" id="CAKM01000228">
    <property type="protein sequence ID" value="CCJ30004.1"/>
    <property type="molecule type" value="Genomic_DNA"/>
</dbReference>
<dbReference type="NCBIfam" id="TIGR01473">
    <property type="entry name" value="cyoE_ctaB"/>
    <property type="match status" value="1"/>
</dbReference>
<dbReference type="PANTHER" id="PTHR43448">
    <property type="entry name" value="PROTOHEME IX FARNESYLTRANSFERASE, MITOCHONDRIAL"/>
    <property type="match status" value="1"/>
</dbReference>
<comment type="caution">
    <text evidence="13">The sequence shown here is derived from an EMBL/GenBank/DDBJ whole genome shotgun (WGS) entry which is preliminary data.</text>
</comment>
<evidence type="ECO:0000256" key="8">
    <source>
        <dbReference type="ARBA" id="ARBA00023128"/>
    </source>
</evidence>
<evidence type="ECO:0000313" key="13">
    <source>
        <dbReference type="EMBL" id="CCJ30004.1"/>
    </source>
</evidence>
<organism evidence="14">
    <name type="scientific">Pneumocystis jirovecii</name>
    <name type="common">Human pneumocystis pneumonia agent</name>
    <dbReference type="NCBI Taxonomy" id="42068"/>
    <lineage>
        <taxon>Eukaryota</taxon>
        <taxon>Fungi</taxon>
        <taxon>Dikarya</taxon>
        <taxon>Ascomycota</taxon>
        <taxon>Taphrinomycotina</taxon>
        <taxon>Pneumocystomycetes</taxon>
        <taxon>Pneumocystaceae</taxon>
        <taxon>Pneumocystis</taxon>
    </lineage>
</organism>
<dbReference type="GO" id="GO:0031966">
    <property type="term" value="C:mitochondrial membrane"/>
    <property type="evidence" value="ECO:0007669"/>
    <property type="project" value="UniProtKB-SubCell"/>
</dbReference>
<accession>L0PD44</accession>
<dbReference type="FunCoup" id="L0PD44">
    <property type="interactions" value="290"/>
</dbReference>
<dbReference type="VEuPathDB" id="FungiDB:PNEJI1_000913"/>
<dbReference type="PIRSF" id="PIRSF001773">
    <property type="entry name" value="COX10"/>
    <property type="match status" value="1"/>
</dbReference>
<dbReference type="PANTHER" id="PTHR43448:SF2">
    <property type="entry name" value="PROTOHEME IX FARNESYLTRANSFERASE, MITOCHONDRIAL"/>
    <property type="match status" value="1"/>
</dbReference>
<feature type="transmembrane region" description="Helical" evidence="12">
    <location>
        <begin position="192"/>
        <end position="208"/>
    </location>
</feature>
<gene>
    <name evidence="13" type="ORF">PNEJI1_000913</name>
</gene>
<dbReference type="Pfam" id="PF01040">
    <property type="entry name" value="UbiA"/>
    <property type="match status" value="1"/>
</dbReference>
<proteinExistence type="inferred from homology"/>
<keyword evidence="5 12" id="KW-0812">Transmembrane</keyword>
<evidence type="ECO:0000256" key="6">
    <source>
        <dbReference type="ARBA" id="ARBA00022946"/>
    </source>
</evidence>
<dbReference type="InterPro" id="IPR000537">
    <property type="entry name" value="UbiA_prenyltransferase"/>
</dbReference>
<dbReference type="CDD" id="cd13957">
    <property type="entry name" value="PT_UbiA_Cox10"/>
    <property type="match status" value="1"/>
</dbReference>
<evidence type="ECO:0000256" key="1">
    <source>
        <dbReference type="ARBA" id="ARBA00004225"/>
    </source>
</evidence>
<keyword evidence="6" id="KW-0809">Transit peptide</keyword>
<evidence type="ECO:0000256" key="4">
    <source>
        <dbReference type="ARBA" id="ARBA00022679"/>
    </source>
</evidence>
<dbReference type="HAMAP" id="MF_00154">
    <property type="entry name" value="CyoE_CtaB"/>
    <property type="match status" value="1"/>
</dbReference>
<evidence type="ECO:0000256" key="7">
    <source>
        <dbReference type="ARBA" id="ARBA00022989"/>
    </source>
</evidence>
<keyword evidence="4" id="KW-0808">Transferase</keyword>
<protein>
    <recommendedName>
        <fullName evidence="3">Protoheme IX farnesyltransferase, mitochondrial</fullName>
    </recommendedName>
    <alternativeName>
        <fullName evidence="11">Heme O synthase</fullName>
    </alternativeName>
</protein>
<dbReference type="GO" id="GO:0006784">
    <property type="term" value="P:heme A biosynthetic process"/>
    <property type="evidence" value="ECO:0007669"/>
    <property type="project" value="TreeGrafter"/>
</dbReference>
<dbReference type="STRING" id="1209962.L0PD44"/>
<evidence type="ECO:0000256" key="5">
    <source>
        <dbReference type="ARBA" id="ARBA00022692"/>
    </source>
</evidence>
<evidence type="ECO:0000256" key="12">
    <source>
        <dbReference type="SAM" id="Phobius"/>
    </source>
</evidence>
<keyword evidence="10 12" id="KW-0472">Membrane</keyword>
<dbReference type="InterPro" id="IPR030470">
    <property type="entry name" value="UbiA_prenylTrfase_CS"/>
</dbReference>
<keyword evidence="9" id="KW-0350">Heme biosynthesis</keyword>
<dbReference type="InterPro" id="IPR006369">
    <property type="entry name" value="Protohaem_IX_farnesylTrfase"/>
</dbReference>
<feature type="transmembrane region" description="Helical" evidence="12">
    <location>
        <begin position="115"/>
        <end position="137"/>
    </location>
</feature>
<comment type="similarity">
    <text evidence="2">Belongs to the UbiA prenyltransferase family.</text>
</comment>
<dbReference type="PROSITE" id="PS00943">
    <property type="entry name" value="UBIA"/>
    <property type="match status" value="1"/>
</dbReference>
<feature type="transmembrane region" description="Helical" evidence="12">
    <location>
        <begin position="299"/>
        <end position="322"/>
    </location>
</feature>
<comment type="subcellular location">
    <subcellularLocation>
        <location evidence="1">Mitochondrion membrane</location>
        <topology evidence="1">Multi-pass membrane protein</topology>
    </subcellularLocation>
</comment>